<feature type="domain" description="Cation efflux protein cytoplasmic" evidence="7">
    <location>
        <begin position="307"/>
        <end position="369"/>
    </location>
</feature>
<dbReference type="InterPro" id="IPR002524">
    <property type="entry name" value="Cation_efflux"/>
</dbReference>
<dbReference type="Pfam" id="PF01545">
    <property type="entry name" value="Cation_efflux"/>
    <property type="match status" value="1"/>
</dbReference>
<reference evidence="8 9" key="1">
    <citation type="submission" date="2018-11" db="EMBL/GenBank/DDBJ databases">
        <title>Genome assembly of Steccherinum ochraceum LE-BIN_3174, the white-rot fungus of the Steccherinaceae family (The Residual Polyporoid clade, Polyporales, Basidiomycota).</title>
        <authorList>
            <person name="Fedorova T.V."/>
            <person name="Glazunova O.A."/>
            <person name="Landesman E.O."/>
            <person name="Moiseenko K.V."/>
            <person name="Psurtseva N.V."/>
            <person name="Savinova O.S."/>
            <person name="Shakhova N.V."/>
            <person name="Tyazhelova T.V."/>
            <person name="Vasina D.V."/>
        </authorList>
    </citation>
    <scope>NUCLEOTIDE SEQUENCE [LARGE SCALE GENOMIC DNA]</scope>
    <source>
        <strain evidence="8 9">LE-BIN_3174</strain>
    </source>
</reference>
<feature type="domain" description="Cation efflux protein transmembrane" evidence="6">
    <location>
        <begin position="35"/>
        <end position="268"/>
    </location>
</feature>
<dbReference type="GO" id="GO:0016020">
    <property type="term" value="C:membrane"/>
    <property type="evidence" value="ECO:0007669"/>
    <property type="project" value="UniProtKB-SubCell"/>
</dbReference>
<evidence type="ECO:0000256" key="4">
    <source>
        <dbReference type="ARBA" id="ARBA00022989"/>
    </source>
</evidence>
<gene>
    <name evidence="8" type="ORF">EIP91_007364</name>
</gene>
<evidence type="ECO:0000259" key="7">
    <source>
        <dbReference type="Pfam" id="PF16916"/>
    </source>
</evidence>
<keyword evidence="3" id="KW-0812">Transmembrane</keyword>
<keyword evidence="5" id="KW-0472">Membrane</keyword>
<organism evidence="8 9">
    <name type="scientific">Steccherinum ochraceum</name>
    <dbReference type="NCBI Taxonomy" id="92696"/>
    <lineage>
        <taxon>Eukaryota</taxon>
        <taxon>Fungi</taxon>
        <taxon>Dikarya</taxon>
        <taxon>Basidiomycota</taxon>
        <taxon>Agaricomycotina</taxon>
        <taxon>Agaricomycetes</taxon>
        <taxon>Polyporales</taxon>
        <taxon>Steccherinaceae</taxon>
        <taxon>Steccherinum</taxon>
    </lineage>
</organism>
<dbReference type="STRING" id="92696.A0A4V2MXW0"/>
<dbReference type="InterPro" id="IPR027470">
    <property type="entry name" value="Cation_efflux_CTD"/>
</dbReference>
<dbReference type="Gene3D" id="1.20.1510.10">
    <property type="entry name" value="Cation efflux protein transmembrane domain"/>
    <property type="match status" value="1"/>
</dbReference>
<sequence>MANIVTQDGHNHTPDAEAIVKTLKGGGDRGSRITVIGLLANVGLTASKGAAGWYMNSASLLADAGHSLSDLLGDFVTLICWRLSRKPPSELYPYGFGKFEVLGTATVSILLTAGAVGIGMHSWSLLADSLSHVTATLPSGAIHDAAAAVTTAAQSLPTVLTEHSHAHTHSHGGALDPNAAWFAAISVIAKEWLYRATKKVADDEHSPVLLANAVHHRSDAYSSMVALVAILGSWWFPHLPLDPIGGLLVSVLIFQQGWGILLTALRQLTDAGVSSRTRSSLLRSLAPLVPEESSPHTPSSSQLEHQTEHLLGVRDLRAMRAGALMIVDVVADVPKTLTVERATDIEKRIAETLRKARKEVSEVRVKFNPVDKSDS</sequence>
<keyword evidence="2" id="KW-0813">Transport</keyword>
<dbReference type="PANTHER" id="PTHR43840">
    <property type="entry name" value="MITOCHONDRIAL METAL TRANSPORTER 1-RELATED"/>
    <property type="match status" value="1"/>
</dbReference>
<dbReference type="OrthoDB" id="435980at2759"/>
<dbReference type="SUPFAM" id="SSF160240">
    <property type="entry name" value="Cation efflux protein cytoplasmic domain-like"/>
    <property type="match status" value="1"/>
</dbReference>
<keyword evidence="4" id="KW-1133">Transmembrane helix</keyword>
<evidence type="ECO:0000256" key="3">
    <source>
        <dbReference type="ARBA" id="ARBA00022692"/>
    </source>
</evidence>
<comment type="subcellular location">
    <subcellularLocation>
        <location evidence="1">Membrane</location>
        <topology evidence="1">Multi-pass membrane protein</topology>
    </subcellularLocation>
</comment>
<dbReference type="GO" id="GO:0098771">
    <property type="term" value="P:inorganic ion homeostasis"/>
    <property type="evidence" value="ECO:0007669"/>
    <property type="project" value="UniProtKB-ARBA"/>
</dbReference>
<dbReference type="GO" id="GO:0008324">
    <property type="term" value="F:monoatomic cation transmembrane transporter activity"/>
    <property type="evidence" value="ECO:0007669"/>
    <property type="project" value="InterPro"/>
</dbReference>
<dbReference type="InterPro" id="IPR050291">
    <property type="entry name" value="CDF_Transporter"/>
</dbReference>
<evidence type="ECO:0000259" key="6">
    <source>
        <dbReference type="Pfam" id="PF01545"/>
    </source>
</evidence>
<comment type="caution">
    <text evidence="8">The sequence shown here is derived from an EMBL/GenBank/DDBJ whole genome shotgun (WGS) entry which is preliminary data.</text>
</comment>
<dbReference type="InterPro" id="IPR027469">
    <property type="entry name" value="Cation_efflux_TMD_sf"/>
</dbReference>
<dbReference type="AlphaFoldDB" id="A0A4V2MXW0"/>
<dbReference type="NCBIfam" id="TIGR01297">
    <property type="entry name" value="CDF"/>
    <property type="match status" value="1"/>
</dbReference>
<dbReference type="Gene3D" id="3.30.70.1350">
    <property type="entry name" value="Cation efflux protein, cytoplasmic domain"/>
    <property type="match status" value="1"/>
</dbReference>
<dbReference type="PANTHER" id="PTHR43840:SF15">
    <property type="entry name" value="MITOCHONDRIAL METAL TRANSPORTER 1-RELATED"/>
    <property type="match status" value="1"/>
</dbReference>
<protein>
    <submittedName>
        <fullName evidence="8">Uncharacterized protein</fullName>
    </submittedName>
</protein>
<dbReference type="Pfam" id="PF16916">
    <property type="entry name" value="ZT_dimer"/>
    <property type="match status" value="1"/>
</dbReference>
<evidence type="ECO:0000313" key="9">
    <source>
        <dbReference type="Proteomes" id="UP000292702"/>
    </source>
</evidence>
<dbReference type="InterPro" id="IPR058533">
    <property type="entry name" value="Cation_efflux_TM"/>
</dbReference>
<dbReference type="GO" id="GO:0030003">
    <property type="term" value="P:intracellular monoatomic cation homeostasis"/>
    <property type="evidence" value="ECO:0007669"/>
    <property type="project" value="UniProtKB-ARBA"/>
</dbReference>
<evidence type="ECO:0000256" key="5">
    <source>
        <dbReference type="ARBA" id="ARBA00023136"/>
    </source>
</evidence>
<keyword evidence="9" id="KW-1185">Reference proteome</keyword>
<dbReference type="SUPFAM" id="SSF161111">
    <property type="entry name" value="Cation efflux protein transmembrane domain-like"/>
    <property type="match status" value="1"/>
</dbReference>
<dbReference type="InterPro" id="IPR036837">
    <property type="entry name" value="Cation_efflux_CTD_sf"/>
</dbReference>
<accession>A0A4V2MXW0</accession>
<name>A0A4V2MXW0_9APHY</name>
<proteinExistence type="predicted"/>
<dbReference type="Proteomes" id="UP000292702">
    <property type="component" value="Unassembled WGS sequence"/>
</dbReference>
<dbReference type="EMBL" id="RWJN01000004">
    <property type="protein sequence ID" value="TCD71617.1"/>
    <property type="molecule type" value="Genomic_DNA"/>
</dbReference>
<evidence type="ECO:0000313" key="8">
    <source>
        <dbReference type="EMBL" id="TCD71617.1"/>
    </source>
</evidence>
<evidence type="ECO:0000256" key="2">
    <source>
        <dbReference type="ARBA" id="ARBA00022448"/>
    </source>
</evidence>
<evidence type="ECO:0000256" key="1">
    <source>
        <dbReference type="ARBA" id="ARBA00004141"/>
    </source>
</evidence>